<evidence type="ECO:0000313" key="3">
    <source>
        <dbReference type="EMBL" id="KAH0883135.1"/>
    </source>
</evidence>
<evidence type="ECO:0000256" key="1">
    <source>
        <dbReference type="ARBA" id="ARBA00022737"/>
    </source>
</evidence>
<sequence length="168" mass="19603">MIYINKLNYPPQCFYLSIFIHTTNVRFEFVLHDTYASFPRKLTHEPHKHTRTDEEHGYNFGFKNVCSKSCDVQIDVRCTSFRERRSSMKAIHSISYSLPPQKPGTVYWCEACERKVNPSTRFYTCEDCSSTLHIKCVVTKSQLFLMFLHLGRIVICASPVAKTQQVSY</sequence>
<dbReference type="Pfam" id="PF03107">
    <property type="entry name" value="C1_2"/>
    <property type="match status" value="1"/>
</dbReference>
<feature type="non-terminal residue" evidence="3">
    <location>
        <position position="168"/>
    </location>
</feature>
<dbReference type="InterPro" id="IPR004146">
    <property type="entry name" value="DC1"/>
</dbReference>
<dbReference type="SUPFAM" id="SSF57889">
    <property type="entry name" value="Cysteine-rich domain"/>
    <property type="match status" value="1"/>
</dbReference>
<proteinExistence type="predicted"/>
<dbReference type="Proteomes" id="UP000824890">
    <property type="component" value="Unassembled WGS sequence"/>
</dbReference>
<keyword evidence="1" id="KW-0677">Repeat</keyword>
<comment type="caution">
    <text evidence="3">The sequence shown here is derived from an EMBL/GenBank/DDBJ whole genome shotgun (WGS) entry which is preliminary data.</text>
</comment>
<keyword evidence="4" id="KW-1185">Reference proteome</keyword>
<name>A0ABQ7ZT07_BRANA</name>
<accession>A0ABQ7ZT07</accession>
<gene>
    <name evidence="3" type="ORF">HID58_059231</name>
</gene>
<dbReference type="InterPro" id="IPR053192">
    <property type="entry name" value="Vacuole_Formation_Reg"/>
</dbReference>
<feature type="domain" description="DC1" evidence="2">
    <location>
        <begin position="92"/>
        <end position="137"/>
    </location>
</feature>
<organism evidence="3 4">
    <name type="scientific">Brassica napus</name>
    <name type="common">Rape</name>
    <dbReference type="NCBI Taxonomy" id="3708"/>
    <lineage>
        <taxon>Eukaryota</taxon>
        <taxon>Viridiplantae</taxon>
        <taxon>Streptophyta</taxon>
        <taxon>Embryophyta</taxon>
        <taxon>Tracheophyta</taxon>
        <taxon>Spermatophyta</taxon>
        <taxon>Magnoliopsida</taxon>
        <taxon>eudicotyledons</taxon>
        <taxon>Gunneridae</taxon>
        <taxon>Pentapetalae</taxon>
        <taxon>rosids</taxon>
        <taxon>malvids</taxon>
        <taxon>Brassicales</taxon>
        <taxon>Brassicaceae</taxon>
        <taxon>Brassiceae</taxon>
        <taxon>Brassica</taxon>
    </lineage>
</organism>
<evidence type="ECO:0000259" key="2">
    <source>
        <dbReference type="Pfam" id="PF03107"/>
    </source>
</evidence>
<evidence type="ECO:0000313" key="4">
    <source>
        <dbReference type="Proteomes" id="UP000824890"/>
    </source>
</evidence>
<protein>
    <recommendedName>
        <fullName evidence="2">DC1 domain-containing protein</fullName>
    </recommendedName>
</protein>
<dbReference type="EMBL" id="JAGKQM010000014">
    <property type="protein sequence ID" value="KAH0883135.1"/>
    <property type="molecule type" value="Genomic_DNA"/>
</dbReference>
<dbReference type="InterPro" id="IPR046349">
    <property type="entry name" value="C1-like_sf"/>
</dbReference>
<dbReference type="PANTHER" id="PTHR32410">
    <property type="entry name" value="CYSTEINE/HISTIDINE-RICH C1 DOMAIN FAMILY PROTEIN"/>
    <property type="match status" value="1"/>
</dbReference>
<reference evidence="3 4" key="1">
    <citation type="submission" date="2021-05" db="EMBL/GenBank/DDBJ databases">
        <title>Genome Assembly of Synthetic Allotetraploid Brassica napus Reveals Homoeologous Exchanges between Subgenomes.</title>
        <authorList>
            <person name="Davis J.T."/>
        </authorList>
    </citation>
    <scope>NUCLEOTIDE SEQUENCE [LARGE SCALE GENOMIC DNA]</scope>
    <source>
        <strain evidence="4">cv. Da-Ae</strain>
        <tissue evidence="3">Seedling</tissue>
    </source>
</reference>
<dbReference type="PANTHER" id="PTHR32410:SF211">
    <property type="entry name" value="CYSTEINE_HISTIDINE-RICH C1 DOMAIN FAMILY PROTEIN"/>
    <property type="match status" value="1"/>
</dbReference>